<evidence type="ECO:0000313" key="2">
    <source>
        <dbReference type="Proteomes" id="UP001283361"/>
    </source>
</evidence>
<keyword evidence="2" id="KW-1185">Reference proteome</keyword>
<gene>
    <name evidence="1" type="ORF">RRG08_015309</name>
</gene>
<dbReference type="Proteomes" id="UP001283361">
    <property type="component" value="Unassembled WGS sequence"/>
</dbReference>
<protein>
    <submittedName>
        <fullName evidence="1">Uncharacterized protein</fullName>
    </submittedName>
</protein>
<reference evidence="1" key="1">
    <citation type="journal article" date="2023" name="G3 (Bethesda)">
        <title>A reference genome for the long-term kleptoplast-retaining sea slug Elysia crispata morphotype clarki.</title>
        <authorList>
            <person name="Eastman K.E."/>
            <person name="Pendleton A.L."/>
            <person name="Shaikh M.A."/>
            <person name="Suttiyut T."/>
            <person name="Ogas R."/>
            <person name="Tomko P."/>
            <person name="Gavelis G."/>
            <person name="Widhalm J.R."/>
            <person name="Wisecaver J.H."/>
        </authorList>
    </citation>
    <scope>NUCLEOTIDE SEQUENCE</scope>
    <source>
        <strain evidence="1">ECLA1</strain>
    </source>
</reference>
<dbReference type="AlphaFoldDB" id="A0AAE0ZTR1"/>
<dbReference type="EMBL" id="JAWDGP010003317">
    <property type="protein sequence ID" value="KAK3775463.1"/>
    <property type="molecule type" value="Genomic_DNA"/>
</dbReference>
<organism evidence="1 2">
    <name type="scientific">Elysia crispata</name>
    <name type="common">lettuce slug</name>
    <dbReference type="NCBI Taxonomy" id="231223"/>
    <lineage>
        <taxon>Eukaryota</taxon>
        <taxon>Metazoa</taxon>
        <taxon>Spiralia</taxon>
        <taxon>Lophotrochozoa</taxon>
        <taxon>Mollusca</taxon>
        <taxon>Gastropoda</taxon>
        <taxon>Heterobranchia</taxon>
        <taxon>Euthyneura</taxon>
        <taxon>Panpulmonata</taxon>
        <taxon>Sacoglossa</taxon>
        <taxon>Placobranchoidea</taxon>
        <taxon>Plakobranchidae</taxon>
        <taxon>Elysia</taxon>
    </lineage>
</organism>
<name>A0AAE0ZTR1_9GAST</name>
<accession>A0AAE0ZTR1</accession>
<comment type="caution">
    <text evidence="1">The sequence shown here is derived from an EMBL/GenBank/DDBJ whole genome shotgun (WGS) entry which is preliminary data.</text>
</comment>
<sequence>MFGSERGKLSKLSGINFPGQELAFMFLLHVTGANHGTCHRVSKPQCLAEVVSLVDISRGTLWLASGYVVSENLVYRNLSGCTGSIIFSSPSSPPDPRSCVNSASQYSALTLMESLIDCLDTSKWEEISPANKPDGFVEFHVNPHGHKQLDKTTFCYMVESDDVSASVVVKVEHTIKDPIKKVSVIELRLSGDKVTGIDLDGDIVVLKS</sequence>
<evidence type="ECO:0000313" key="1">
    <source>
        <dbReference type="EMBL" id="KAK3775463.1"/>
    </source>
</evidence>
<proteinExistence type="predicted"/>